<dbReference type="RefSeq" id="WP_161982542.1">
    <property type="nucleotide sequence ID" value="NZ_BIFT01000002.1"/>
</dbReference>
<evidence type="ECO:0000256" key="2">
    <source>
        <dbReference type="ARBA" id="ARBA00023125"/>
    </source>
</evidence>
<evidence type="ECO:0000313" key="6">
    <source>
        <dbReference type="EMBL" id="GCE30804.1"/>
    </source>
</evidence>
<dbReference type="InterPro" id="IPR009057">
    <property type="entry name" value="Homeodomain-like_sf"/>
</dbReference>
<organism evidence="6 7">
    <name type="scientific">Dictyobacter alpinus</name>
    <dbReference type="NCBI Taxonomy" id="2014873"/>
    <lineage>
        <taxon>Bacteria</taxon>
        <taxon>Bacillati</taxon>
        <taxon>Chloroflexota</taxon>
        <taxon>Ktedonobacteria</taxon>
        <taxon>Ktedonobacterales</taxon>
        <taxon>Dictyobacteraceae</taxon>
        <taxon>Dictyobacter</taxon>
    </lineage>
</organism>
<dbReference type="PANTHER" id="PTHR30055">
    <property type="entry name" value="HTH-TYPE TRANSCRIPTIONAL REGULATOR RUTR"/>
    <property type="match status" value="1"/>
</dbReference>
<dbReference type="GO" id="GO:0000976">
    <property type="term" value="F:transcription cis-regulatory region binding"/>
    <property type="evidence" value="ECO:0007669"/>
    <property type="project" value="TreeGrafter"/>
</dbReference>
<protein>
    <recommendedName>
        <fullName evidence="5">HTH tetR-type domain-containing protein</fullName>
    </recommendedName>
</protein>
<name>A0A402BHB0_9CHLR</name>
<dbReference type="PROSITE" id="PS50977">
    <property type="entry name" value="HTH_TETR_2"/>
    <property type="match status" value="1"/>
</dbReference>
<dbReference type="Gene3D" id="1.10.357.10">
    <property type="entry name" value="Tetracycline Repressor, domain 2"/>
    <property type="match status" value="1"/>
</dbReference>
<gene>
    <name evidence="6" type="ORF">KDA_62880</name>
</gene>
<evidence type="ECO:0000256" key="3">
    <source>
        <dbReference type="ARBA" id="ARBA00023163"/>
    </source>
</evidence>
<dbReference type="InterPro" id="IPR050109">
    <property type="entry name" value="HTH-type_TetR-like_transc_reg"/>
</dbReference>
<comment type="caution">
    <text evidence="6">The sequence shown here is derived from an EMBL/GenBank/DDBJ whole genome shotgun (WGS) entry which is preliminary data.</text>
</comment>
<evidence type="ECO:0000256" key="4">
    <source>
        <dbReference type="PROSITE-ProRule" id="PRU00335"/>
    </source>
</evidence>
<keyword evidence="1" id="KW-0805">Transcription regulation</keyword>
<evidence type="ECO:0000259" key="5">
    <source>
        <dbReference type="PROSITE" id="PS50977"/>
    </source>
</evidence>
<reference evidence="7" key="1">
    <citation type="submission" date="2018-12" db="EMBL/GenBank/DDBJ databases">
        <title>Tengunoibacter tsumagoiensis gen. nov., sp. nov., Dictyobacter kobayashii sp. nov., D. alpinus sp. nov., and D. joshuensis sp. nov. and description of Dictyobacteraceae fam. nov. within the order Ktedonobacterales isolated from Tengu-no-mugimeshi.</title>
        <authorList>
            <person name="Wang C.M."/>
            <person name="Zheng Y."/>
            <person name="Sakai Y."/>
            <person name="Toyoda A."/>
            <person name="Minakuchi Y."/>
            <person name="Abe K."/>
            <person name="Yokota A."/>
            <person name="Yabe S."/>
        </authorList>
    </citation>
    <scope>NUCLEOTIDE SEQUENCE [LARGE SCALE GENOMIC DNA]</scope>
    <source>
        <strain evidence="7">Uno16</strain>
    </source>
</reference>
<feature type="domain" description="HTH tetR-type" evidence="5">
    <location>
        <begin position="1"/>
        <end position="58"/>
    </location>
</feature>
<feature type="DNA-binding region" description="H-T-H motif" evidence="4">
    <location>
        <begin position="21"/>
        <end position="40"/>
    </location>
</feature>
<dbReference type="SUPFAM" id="SSF46689">
    <property type="entry name" value="Homeodomain-like"/>
    <property type="match status" value="1"/>
</dbReference>
<dbReference type="InterPro" id="IPR001647">
    <property type="entry name" value="HTH_TetR"/>
</dbReference>
<evidence type="ECO:0000313" key="7">
    <source>
        <dbReference type="Proteomes" id="UP000287171"/>
    </source>
</evidence>
<keyword evidence="7" id="KW-1185">Reference proteome</keyword>
<dbReference type="SUPFAM" id="SSF48498">
    <property type="entry name" value="Tetracyclin repressor-like, C-terminal domain"/>
    <property type="match status" value="1"/>
</dbReference>
<dbReference type="PANTHER" id="PTHR30055:SF234">
    <property type="entry name" value="HTH-TYPE TRANSCRIPTIONAL REGULATOR BETI"/>
    <property type="match status" value="1"/>
</dbReference>
<evidence type="ECO:0000256" key="1">
    <source>
        <dbReference type="ARBA" id="ARBA00023015"/>
    </source>
</evidence>
<proteinExistence type="predicted"/>
<dbReference type="Pfam" id="PF00440">
    <property type="entry name" value="TetR_N"/>
    <property type="match status" value="1"/>
</dbReference>
<keyword evidence="2 4" id="KW-0238">DNA-binding</keyword>
<dbReference type="InterPro" id="IPR036271">
    <property type="entry name" value="Tet_transcr_reg_TetR-rel_C_sf"/>
</dbReference>
<dbReference type="EMBL" id="BIFT01000002">
    <property type="protein sequence ID" value="GCE30804.1"/>
    <property type="molecule type" value="Genomic_DNA"/>
</dbReference>
<dbReference type="AlphaFoldDB" id="A0A402BHB0"/>
<dbReference type="GO" id="GO:0003700">
    <property type="term" value="F:DNA-binding transcription factor activity"/>
    <property type="evidence" value="ECO:0007669"/>
    <property type="project" value="TreeGrafter"/>
</dbReference>
<sequence>MEREAIQDIAIKTLIINNGASMHDIAVAAGIGRTTLHRYFASREDMLRALLLAAFQDIEQALVDCHIESGSASEALERVITAFVPIGHRFTFLLGAWPLADDDKELKSRELRLLYQFESLVQRGQKEKILRTDLSVRWIIDTMTALLFMAWQRISDGYIAPRDATKLVMTTLVAGVGIH</sequence>
<accession>A0A402BHB0</accession>
<keyword evidence="3" id="KW-0804">Transcription</keyword>
<dbReference type="Proteomes" id="UP000287171">
    <property type="component" value="Unassembled WGS sequence"/>
</dbReference>